<protein>
    <recommendedName>
        <fullName evidence="4">SH3b domain-containing protein</fullName>
    </recommendedName>
</protein>
<sequence>MKLRRIRPASLLPAALLAAFSLALASAVPAMAQDTDEVPYWASLTTDKANMRVGPGGSYQIVWVYQRKGLPLKVVRRLSGWRLVEDPDGTRGWLVSRFLSRERSAIVTGDDNVMMRARPDEGSQLLWQVEPGVTGWLGDCAQGWCRFAVGEREGPLREGWVPQDRLWGPGEP</sequence>
<evidence type="ECO:0000256" key="1">
    <source>
        <dbReference type="SAM" id="SignalP"/>
    </source>
</evidence>
<name>A0A7G6VRM8_9SPHN</name>
<evidence type="ECO:0000313" key="3">
    <source>
        <dbReference type="Proteomes" id="UP000515297"/>
    </source>
</evidence>
<feature type="signal peptide" evidence="1">
    <location>
        <begin position="1"/>
        <end position="32"/>
    </location>
</feature>
<dbReference type="Gene3D" id="2.30.30.40">
    <property type="entry name" value="SH3 Domains"/>
    <property type="match status" value="1"/>
</dbReference>
<dbReference type="EMBL" id="CP060052">
    <property type="protein sequence ID" value="QNE04393.1"/>
    <property type="molecule type" value="Genomic_DNA"/>
</dbReference>
<proteinExistence type="predicted"/>
<feature type="chain" id="PRO_5028976503" description="SH3b domain-containing protein" evidence="1">
    <location>
        <begin position="33"/>
        <end position="172"/>
    </location>
</feature>
<accession>A0A7G6VRM8</accession>
<dbReference type="InterPro" id="IPR010466">
    <property type="entry name" value="DUF1058"/>
</dbReference>
<dbReference type="RefSeq" id="WP_185883675.1">
    <property type="nucleotide sequence ID" value="NZ_CP060052.1"/>
</dbReference>
<dbReference type="Proteomes" id="UP000515297">
    <property type="component" value="Chromosome"/>
</dbReference>
<dbReference type="AlphaFoldDB" id="A0A7G6VRM8"/>
<evidence type="ECO:0008006" key="4">
    <source>
        <dbReference type="Google" id="ProtNLM"/>
    </source>
</evidence>
<reference evidence="2 3" key="1">
    <citation type="submission" date="2020-08" db="EMBL/GenBank/DDBJ databases">
        <authorList>
            <person name="Liu G."/>
            <person name="Sun C."/>
        </authorList>
    </citation>
    <scope>NUCLEOTIDE SEQUENCE [LARGE SCALE GENOMIC DNA]</scope>
    <source>
        <strain evidence="2 3">OT19</strain>
    </source>
</reference>
<evidence type="ECO:0000313" key="2">
    <source>
        <dbReference type="EMBL" id="QNE04393.1"/>
    </source>
</evidence>
<gene>
    <name evidence="2" type="ORF">H4O24_10410</name>
</gene>
<organism evidence="2 3">
    <name type="scientific">Croceicoccus marinus</name>
    <dbReference type="NCBI Taxonomy" id="450378"/>
    <lineage>
        <taxon>Bacteria</taxon>
        <taxon>Pseudomonadati</taxon>
        <taxon>Pseudomonadota</taxon>
        <taxon>Alphaproteobacteria</taxon>
        <taxon>Sphingomonadales</taxon>
        <taxon>Erythrobacteraceae</taxon>
        <taxon>Croceicoccus</taxon>
    </lineage>
</organism>
<dbReference type="Pfam" id="PF06347">
    <property type="entry name" value="SH3_4"/>
    <property type="match status" value="2"/>
</dbReference>
<keyword evidence="1" id="KW-0732">Signal</keyword>